<gene>
    <name evidence="7" type="ORF">R2363_27930</name>
</gene>
<accession>A0ABU4KE21</accession>
<dbReference type="Pfam" id="PF00528">
    <property type="entry name" value="BPD_transp_1"/>
    <property type="match status" value="1"/>
</dbReference>
<dbReference type="InterPro" id="IPR000515">
    <property type="entry name" value="MetI-like"/>
</dbReference>
<proteinExistence type="inferred from homology"/>
<evidence type="ECO:0000259" key="6">
    <source>
        <dbReference type="PROSITE" id="PS50928"/>
    </source>
</evidence>
<evidence type="ECO:0000256" key="2">
    <source>
        <dbReference type="ARBA" id="ARBA00022692"/>
    </source>
</evidence>
<keyword evidence="2" id="KW-0812">Transmembrane</keyword>
<evidence type="ECO:0000256" key="4">
    <source>
        <dbReference type="ARBA" id="ARBA00023136"/>
    </source>
</evidence>
<dbReference type="SUPFAM" id="SSF161098">
    <property type="entry name" value="MetI-like"/>
    <property type="match status" value="1"/>
</dbReference>
<evidence type="ECO:0000256" key="3">
    <source>
        <dbReference type="ARBA" id="ARBA00022989"/>
    </source>
</evidence>
<sequence>MPLLIAFSVLLGWMRISTYIRAEFLRLRKREFVEASRAQGGSLWRILFTHIFPNALGPIVTFSPAEIASNIYLLAILDYLGLGL</sequence>
<comment type="similarity">
    <text evidence="5">Belongs to the binding-protein-dependent transport system permease family.</text>
</comment>
<keyword evidence="5" id="KW-0813">Transport</keyword>
<dbReference type="RefSeq" id="WP_319012178.1">
    <property type="nucleotide sequence ID" value="NZ_JAWJZF010000486.1"/>
</dbReference>
<dbReference type="PANTHER" id="PTHR30325">
    <property type="entry name" value="MEMBRANE COMPONENT OF ABC TRANSPORTER"/>
    <property type="match status" value="1"/>
</dbReference>
<organism evidence="7 8">
    <name type="scientific">Streptomyces roseolus</name>
    <dbReference type="NCBI Taxonomy" id="67358"/>
    <lineage>
        <taxon>Bacteria</taxon>
        <taxon>Bacillati</taxon>
        <taxon>Actinomycetota</taxon>
        <taxon>Actinomycetes</taxon>
        <taxon>Kitasatosporales</taxon>
        <taxon>Streptomycetaceae</taxon>
        <taxon>Streptomyces</taxon>
    </lineage>
</organism>
<feature type="domain" description="ABC transmembrane type-1" evidence="6">
    <location>
        <begin position="1"/>
        <end position="84"/>
    </location>
</feature>
<comment type="caution">
    <text evidence="7">The sequence shown here is derived from an EMBL/GenBank/DDBJ whole genome shotgun (WGS) entry which is preliminary data.</text>
</comment>
<dbReference type="Proteomes" id="UP001278571">
    <property type="component" value="Unassembled WGS sequence"/>
</dbReference>
<evidence type="ECO:0000256" key="1">
    <source>
        <dbReference type="ARBA" id="ARBA00004141"/>
    </source>
</evidence>
<feature type="non-terminal residue" evidence="7">
    <location>
        <position position="84"/>
    </location>
</feature>
<dbReference type="PANTHER" id="PTHR30325:SF0">
    <property type="entry name" value="INNER MEMBRANE ABC TRANSPORTER PERMEASE PROTEIN YEJE"/>
    <property type="match status" value="1"/>
</dbReference>
<dbReference type="PROSITE" id="PS50928">
    <property type="entry name" value="ABC_TM1"/>
    <property type="match status" value="1"/>
</dbReference>
<dbReference type="Gene3D" id="1.10.3720.10">
    <property type="entry name" value="MetI-like"/>
    <property type="match status" value="1"/>
</dbReference>
<dbReference type="EMBL" id="JAWJZF010000486">
    <property type="protein sequence ID" value="MDX2295991.1"/>
    <property type="molecule type" value="Genomic_DNA"/>
</dbReference>
<evidence type="ECO:0000256" key="5">
    <source>
        <dbReference type="RuleBase" id="RU363032"/>
    </source>
</evidence>
<keyword evidence="8" id="KW-1185">Reference proteome</keyword>
<evidence type="ECO:0000313" key="7">
    <source>
        <dbReference type="EMBL" id="MDX2295991.1"/>
    </source>
</evidence>
<protein>
    <submittedName>
        <fullName evidence="7">ABC transporter permease subunit</fullName>
    </submittedName>
</protein>
<reference evidence="7 8" key="1">
    <citation type="submission" date="2023-10" db="EMBL/GenBank/DDBJ databases">
        <authorList>
            <person name="Wang X.X."/>
        </authorList>
    </citation>
    <scope>NUCLEOTIDE SEQUENCE [LARGE SCALE GENOMIC DNA]</scope>
    <source>
        <strain evidence="7 8">NBRC 12816</strain>
    </source>
</reference>
<comment type="subcellular location">
    <subcellularLocation>
        <location evidence="5">Cell membrane</location>
        <topology evidence="5">Multi-pass membrane protein</topology>
    </subcellularLocation>
    <subcellularLocation>
        <location evidence="1">Membrane</location>
        <topology evidence="1">Multi-pass membrane protein</topology>
    </subcellularLocation>
</comment>
<dbReference type="CDD" id="cd06261">
    <property type="entry name" value="TM_PBP2"/>
    <property type="match status" value="1"/>
</dbReference>
<keyword evidence="4" id="KW-0472">Membrane</keyword>
<evidence type="ECO:0000313" key="8">
    <source>
        <dbReference type="Proteomes" id="UP001278571"/>
    </source>
</evidence>
<name>A0ABU4KE21_9ACTN</name>
<keyword evidence="3" id="KW-1133">Transmembrane helix</keyword>
<dbReference type="InterPro" id="IPR035906">
    <property type="entry name" value="MetI-like_sf"/>
</dbReference>